<proteinExistence type="predicted"/>
<dbReference type="EMBL" id="DSQF01000018">
    <property type="protein sequence ID" value="HGZ43460.1"/>
    <property type="molecule type" value="Genomic_DNA"/>
</dbReference>
<organism evidence="1">
    <name type="scientific">Eiseniibacteriota bacterium</name>
    <dbReference type="NCBI Taxonomy" id="2212470"/>
    <lineage>
        <taxon>Bacteria</taxon>
        <taxon>Candidatus Eiseniibacteriota</taxon>
    </lineage>
</organism>
<dbReference type="PANTHER" id="PTHR11669">
    <property type="entry name" value="REPLICATION FACTOR C / DNA POLYMERASE III GAMMA-TAU SUBUNIT"/>
    <property type="match status" value="1"/>
</dbReference>
<sequence length="400" mass="44631">MPVVTLSELLAQDRAAAFLRGVVAGRRYANAYLFHGPAGVGKGTAAFAFARALLCDGVAPRAAQAPGLFDAPPAPVAAAADDACGRCAGCGKVARLQHPDLKFLFPVSGEEKTLDDTILETTRQVVEDPFFVFQYEKFASIRLSLTRELLRELAYRPYEAERRVVIVRDADRMREDQYSAMLKSIEEPGAATVWVLTTSRLNRLPATIRSRCQRVRFVAWGEGAIRRFLVDRAGIAQDEAGLLAALAAGSLGRALELREREPLTLRREAFALLETALRRDPSALWSACQHYMKFGRTGRETLRRMVEFHQLWLRDLLRARYGMDAAAFVHRDHEAQIRAEAATVDAAEIRRRLLVLEEMLRAIEGNVTPELAIFSGLVRLVGGRMGEGEWPRHATARWDY</sequence>
<dbReference type="GO" id="GO:0006261">
    <property type="term" value="P:DNA-templated DNA replication"/>
    <property type="evidence" value="ECO:0007669"/>
    <property type="project" value="TreeGrafter"/>
</dbReference>
<dbReference type="InterPro" id="IPR050238">
    <property type="entry name" value="DNA_Rep/Repair_Clamp_Loader"/>
</dbReference>
<gene>
    <name evidence="1" type="ORF">ENR23_08550</name>
</gene>
<dbReference type="PANTHER" id="PTHR11669:SF8">
    <property type="entry name" value="DNA POLYMERASE III SUBUNIT DELTA"/>
    <property type="match status" value="1"/>
</dbReference>
<accession>A0A832MK46</accession>
<dbReference type="SUPFAM" id="SSF52540">
    <property type="entry name" value="P-loop containing nucleoside triphosphate hydrolases"/>
    <property type="match status" value="1"/>
</dbReference>
<reference evidence="1" key="1">
    <citation type="journal article" date="2020" name="mSystems">
        <title>Genome- and Community-Level Interaction Insights into Carbon Utilization and Element Cycling Functions of Hydrothermarchaeota in Hydrothermal Sediment.</title>
        <authorList>
            <person name="Zhou Z."/>
            <person name="Liu Y."/>
            <person name="Xu W."/>
            <person name="Pan J."/>
            <person name="Luo Z.H."/>
            <person name="Li M."/>
        </authorList>
    </citation>
    <scope>NUCLEOTIDE SEQUENCE [LARGE SCALE GENOMIC DNA]</scope>
    <source>
        <strain evidence="1">SpSt-381</strain>
    </source>
</reference>
<dbReference type="AlphaFoldDB" id="A0A832MK46"/>
<comment type="caution">
    <text evidence="1">The sequence shown here is derived from an EMBL/GenBank/DDBJ whole genome shotgun (WGS) entry which is preliminary data.</text>
</comment>
<evidence type="ECO:0000313" key="1">
    <source>
        <dbReference type="EMBL" id="HGZ43460.1"/>
    </source>
</evidence>
<name>A0A832MK46_UNCEI</name>
<protein>
    <submittedName>
        <fullName evidence="1">DNA polymerase III subunit delta</fullName>
    </submittedName>
</protein>
<dbReference type="Gene3D" id="3.40.50.300">
    <property type="entry name" value="P-loop containing nucleotide triphosphate hydrolases"/>
    <property type="match status" value="1"/>
</dbReference>
<dbReference type="Pfam" id="PF13177">
    <property type="entry name" value="DNA_pol3_delta2"/>
    <property type="match status" value="1"/>
</dbReference>
<dbReference type="InterPro" id="IPR027417">
    <property type="entry name" value="P-loop_NTPase"/>
</dbReference>